<comment type="similarity">
    <text evidence="3">Belongs to the peptidase M24B family.</text>
</comment>
<dbReference type="SMART" id="SM01011">
    <property type="entry name" value="AMP_N"/>
    <property type="match status" value="1"/>
</dbReference>
<dbReference type="SUPFAM" id="SSF53092">
    <property type="entry name" value="Creatinase/prolidase N-terminal domain"/>
    <property type="match status" value="1"/>
</dbReference>
<keyword evidence="15" id="KW-0031">Aminopeptidase</keyword>
<evidence type="ECO:0000256" key="4">
    <source>
        <dbReference type="ARBA" id="ARBA00012574"/>
    </source>
</evidence>
<dbReference type="InterPro" id="IPR052433">
    <property type="entry name" value="X-Pro_dipept-like"/>
</dbReference>
<dbReference type="Gene3D" id="3.90.230.10">
    <property type="entry name" value="Creatinase/methionine aminopeptidase superfamily"/>
    <property type="match status" value="1"/>
</dbReference>
<keyword evidence="13" id="KW-0472">Membrane</keyword>
<evidence type="ECO:0000256" key="1">
    <source>
        <dbReference type="ARBA" id="ARBA00001424"/>
    </source>
</evidence>
<feature type="transmembrane region" description="Helical" evidence="13">
    <location>
        <begin position="12"/>
        <end position="32"/>
    </location>
</feature>
<evidence type="ECO:0000256" key="2">
    <source>
        <dbReference type="ARBA" id="ARBA00001936"/>
    </source>
</evidence>
<protein>
    <recommendedName>
        <fullName evidence="10">Xaa-Pro aminopeptidase</fullName>
        <ecNumber evidence="4">3.4.11.9</ecNumber>
    </recommendedName>
    <alternativeName>
        <fullName evidence="11">Aminopeptidase P II</fullName>
    </alternativeName>
    <alternativeName>
        <fullName evidence="12">X-Pro aminopeptidase</fullName>
    </alternativeName>
</protein>
<feature type="domain" description="Aminopeptidase P N-terminal" evidence="14">
    <location>
        <begin position="1"/>
        <end position="136"/>
    </location>
</feature>
<accession>A0A451D3S8</accession>
<dbReference type="Pfam" id="PF00557">
    <property type="entry name" value="Peptidase_M24"/>
    <property type="match status" value="1"/>
</dbReference>
<comment type="catalytic activity">
    <reaction evidence="1">
        <text>Release of any N-terminal amino acid, including proline, that is linked to proline, even from a dipeptide or tripeptide.</text>
        <dbReference type="EC" id="3.4.11.9"/>
    </reaction>
</comment>
<dbReference type="Pfam" id="PF05195">
    <property type="entry name" value="AMP_N"/>
    <property type="match status" value="1"/>
</dbReference>
<dbReference type="CDD" id="cd01087">
    <property type="entry name" value="Prolidase"/>
    <property type="match status" value="1"/>
</dbReference>
<comment type="cofactor">
    <cofactor evidence="2">
        <name>Mn(2+)</name>
        <dbReference type="ChEBI" id="CHEBI:29035"/>
    </cofactor>
</comment>
<dbReference type="Proteomes" id="UP000294412">
    <property type="component" value="Chromosome"/>
</dbReference>
<name>A0A451D3S8_9GAMM</name>
<dbReference type="SUPFAM" id="SSF55920">
    <property type="entry name" value="Creatinase/aminopeptidase"/>
    <property type="match status" value="1"/>
</dbReference>
<evidence type="ECO:0000256" key="10">
    <source>
        <dbReference type="ARBA" id="ARBA00069363"/>
    </source>
</evidence>
<dbReference type="PANTHER" id="PTHR43226">
    <property type="entry name" value="XAA-PRO AMINOPEPTIDASE 3"/>
    <property type="match status" value="1"/>
</dbReference>
<gene>
    <name evidence="15" type="primary">pepP</name>
    <name evidence="15" type="ORF">ERCICUMA2628_645</name>
</gene>
<evidence type="ECO:0000313" key="16">
    <source>
        <dbReference type="Proteomes" id="UP000294412"/>
    </source>
</evidence>
<keyword evidence="8" id="KW-0482">Metalloprotease</keyword>
<dbReference type="AlphaFoldDB" id="A0A451D3S8"/>
<dbReference type="RefSeq" id="WP_157993792.1">
    <property type="nucleotide sequence ID" value="NZ_LR217703.1"/>
</dbReference>
<dbReference type="EMBL" id="LR217703">
    <property type="protein sequence ID" value="VFP80300.1"/>
    <property type="molecule type" value="Genomic_DNA"/>
</dbReference>
<dbReference type="OrthoDB" id="9806388at2"/>
<reference evidence="15 16" key="1">
    <citation type="submission" date="2019-02" db="EMBL/GenBank/DDBJ databases">
        <authorList>
            <person name="Manzano-Marin A."/>
            <person name="Manzano-Marin A."/>
        </authorList>
    </citation>
    <scope>NUCLEOTIDE SEQUENCE [LARGE SCALE GENOMIC DNA]</scope>
    <source>
        <strain evidence="15 16">ErCicuneomaculata</strain>
    </source>
</reference>
<keyword evidence="13" id="KW-1133">Transmembrane helix</keyword>
<keyword evidence="9" id="KW-0464">Manganese</keyword>
<dbReference type="InterPro" id="IPR036005">
    <property type="entry name" value="Creatinase/aminopeptidase-like"/>
</dbReference>
<sequence length="438" mass="50393" precursor="true">MTYKEFIRRRQALLSYMMPASVSLFFAAPTVIRSHTSIYPYRQNSDFWYFTGFNEPEAALLLIKTSNNYNYSVLFNRRCNAQTTLWYGNCMGQKDAIKKLSVDHSLPWDTIENEIYRFLKNITIIYHAKNQYTFADKMVIKIINEIQYRILKNSTFSITLMDWRPWVHELRLIKSQEEQAALREAGRISALAHKRIIKKLHPNMYEYQLEGEIQCEFSYHGARFPAYNTIIGSGENTCILHYTDNNQKMKSGQLVLIDAGCEFKGYAGDVTRTVPINGKFNAAQREIYNIVLNAINLGLKLYKPGSTIFTVTQAVIRMMTEQLVQLNIMSGNLDTLISQNAIRSFFMHKLSHWIGLDVHDVGSYGKNYNRILKPGMALTIEPGLYIIANKNVPKKYHGIGIRIEDSIIITSDGNENLTTIISKDADEIESLMIQKQNI</sequence>
<organism evidence="15 16">
    <name type="scientific">Candidatus Erwinia haradaeae</name>
    <dbReference type="NCBI Taxonomy" id="1922217"/>
    <lineage>
        <taxon>Bacteria</taxon>
        <taxon>Pseudomonadati</taxon>
        <taxon>Pseudomonadota</taxon>
        <taxon>Gammaproteobacteria</taxon>
        <taxon>Enterobacterales</taxon>
        <taxon>Erwiniaceae</taxon>
        <taxon>Erwinia</taxon>
    </lineage>
</organism>
<evidence type="ECO:0000256" key="7">
    <source>
        <dbReference type="ARBA" id="ARBA00022801"/>
    </source>
</evidence>
<dbReference type="InterPro" id="IPR029149">
    <property type="entry name" value="Creatin/AminoP/Spt16_N"/>
</dbReference>
<dbReference type="PANTHER" id="PTHR43226:SF4">
    <property type="entry name" value="XAA-PRO AMINOPEPTIDASE 3"/>
    <property type="match status" value="1"/>
</dbReference>
<dbReference type="GO" id="GO:0006508">
    <property type="term" value="P:proteolysis"/>
    <property type="evidence" value="ECO:0007669"/>
    <property type="project" value="UniProtKB-KW"/>
</dbReference>
<evidence type="ECO:0000256" key="12">
    <source>
        <dbReference type="ARBA" id="ARBA00081411"/>
    </source>
</evidence>
<keyword evidence="13" id="KW-0812">Transmembrane</keyword>
<keyword evidence="6" id="KW-0479">Metal-binding</keyword>
<evidence type="ECO:0000256" key="3">
    <source>
        <dbReference type="ARBA" id="ARBA00008766"/>
    </source>
</evidence>
<evidence type="ECO:0000313" key="15">
    <source>
        <dbReference type="EMBL" id="VFP80300.1"/>
    </source>
</evidence>
<evidence type="ECO:0000256" key="11">
    <source>
        <dbReference type="ARBA" id="ARBA00075356"/>
    </source>
</evidence>
<evidence type="ECO:0000256" key="6">
    <source>
        <dbReference type="ARBA" id="ARBA00022723"/>
    </source>
</evidence>
<dbReference type="GO" id="GO:0030145">
    <property type="term" value="F:manganese ion binding"/>
    <property type="evidence" value="ECO:0007669"/>
    <property type="project" value="InterPro"/>
</dbReference>
<dbReference type="Gene3D" id="3.40.350.10">
    <property type="entry name" value="Creatinase/prolidase N-terminal domain"/>
    <property type="match status" value="1"/>
</dbReference>
<dbReference type="GO" id="GO:0005829">
    <property type="term" value="C:cytosol"/>
    <property type="evidence" value="ECO:0007669"/>
    <property type="project" value="TreeGrafter"/>
</dbReference>
<evidence type="ECO:0000256" key="9">
    <source>
        <dbReference type="ARBA" id="ARBA00023211"/>
    </source>
</evidence>
<dbReference type="EC" id="3.4.11.9" evidence="4"/>
<evidence type="ECO:0000256" key="5">
    <source>
        <dbReference type="ARBA" id="ARBA00022670"/>
    </source>
</evidence>
<dbReference type="FunFam" id="3.90.230.10:FF:000002">
    <property type="entry name" value="Xaa-Pro aminopeptidase 3"/>
    <property type="match status" value="1"/>
</dbReference>
<dbReference type="InterPro" id="IPR007865">
    <property type="entry name" value="Aminopep_P_N"/>
</dbReference>
<evidence type="ECO:0000259" key="14">
    <source>
        <dbReference type="SMART" id="SM01011"/>
    </source>
</evidence>
<evidence type="ECO:0000256" key="8">
    <source>
        <dbReference type="ARBA" id="ARBA00023049"/>
    </source>
</evidence>
<dbReference type="GO" id="GO:0070006">
    <property type="term" value="F:metalloaminopeptidase activity"/>
    <property type="evidence" value="ECO:0007669"/>
    <property type="project" value="InterPro"/>
</dbReference>
<dbReference type="NCBIfam" id="NF008131">
    <property type="entry name" value="PRK10879.1"/>
    <property type="match status" value="1"/>
</dbReference>
<dbReference type="InterPro" id="IPR000994">
    <property type="entry name" value="Pept_M24"/>
</dbReference>
<evidence type="ECO:0000256" key="13">
    <source>
        <dbReference type="SAM" id="Phobius"/>
    </source>
</evidence>
<keyword evidence="5" id="KW-0645">Protease</keyword>
<keyword evidence="7 15" id="KW-0378">Hydrolase</keyword>
<proteinExistence type="inferred from homology"/>